<dbReference type="GO" id="GO:0000729">
    <property type="term" value="P:DNA double-strand break processing"/>
    <property type="evidence" value="ECO:0007669"/>
    <property type="project" value="TreeGrafter"/>
</dbReference>
<dbReference type="PANTHER" id="PTHR46060:SF2">
    <property type="entry name" value="HISTONE-LYSINE N-METHYLTRANSFERASE SETMAR"/>
    <property type="match status" value="1"/>
</dbReference>
<evidence type="ECO:0000313" key="3">
    <source>
        <dbReference type="Proteomes" id="UP000271162"/>
    </source>
</evidence>
<evidence type="ECO:0000313" key="4">
    <source>
        <dbReference type="WBParaSite" id="NBR_0000781301-mRNA-1"/>
    </source>
</evidence>
<dbReference type="GO" id="GO:0015074">
    <property type="term" value="P:DNA integration"/>
    <property type="evidence" value="ECO:0007669"/>
    <property type="project" value="TreeGrafter"/>
</dbReference>
<dbReference type="GO" id="GO:0046975">
    <property type="term" value="F:histone H3K36 methyltransferase activity"/>
    <property type="evidence" value="ECO:0007669"/>
    <property type="project" value="TreeGrafter"/>
</dbReference>
<keyword evidence="3" id="KW-1185">Reference proteome</keyword>
<accession>A0A0N4XXS2</accession>
<protein>
    <submittedName>
        <fullName evidence="4">HTH_48 domain-containing protein</fullName>
    </submittedName>
</protein>
<sequence length="93" mass="11011">MTEQIILDGKQLRLRLLYEFRKHVNARDAAKNICEAMGPSTVSYDTAKVWSRKFKNDTFDKRPGRRIVLEEERLLELIEEDSRRDTRSLAEEL</sequence>
<dbReference type="GO" id="GO:0031297">
    <property type="term" value="P:replication fork processing"/>
    <property type="evidence" value="ECO:0007669"/>
    <property type="project" value="TreeGrafter"/>
</dbReference>
<dbReference type="WBParaSite" id="NBR_0000781301-mRNA-1">
    <property type="protein sequence ID" value="NBR_0000781301-mRNA-1"/>
    <property type="gene ID" value="NBR_0000781301"/>
</dbReference>
<dbReference type="Pfam" id="PF17906">
    <property type="entry name" value="HTH_48"/>
    <property type="match status" value="1"/>
</dbReference>
<dbReference type="Proteomes" id="UP000271162">
    <property type="component" value="Unassembled WGS sequence"/>
</dbReference>
<feature type="domain" description="Mos1 transposase HTH" evidence="1">
    <location>
        <begin position="11"/>
        <end position="56"/>
    </location>
</feature>
<dbReference type="InterPro" id="IPR041426">
    <property type="entry name" value="Mos1_HTH"/>
</dbReference>
<dbReference type="InterPro" id="IPR052709">
    <property type="entry name" value="Transposase-MT_Hybrid"/>
</dbReference>
<dbReference type="GO" id="GO:0005634">
    <property type="term" value="C:nucleus"/>
    <property type="evidence" value="ECO:0007669"/>
    <property type="project" value="TreeGrafter"/>
</dbReference>
<proteinExistence type="predicted"/>
<dbReference type="PANTHER" id="PTHR46060">
    <property type="entry name" value="MARINER MOS1 TRANSPOSASE-LIKE PROTEIN"/>
    <property type="match status" value="1"/>
</dbReference>
<dbReference type="GO" id="GO:0044774">
    <property type="term" value="P:mitotic DNA integrity checkpoint signaling"/>
    <property type="evidence" value="ECO:0007669"/>
    <property type="project" value="TreeGrafter"/>
</dbReference>
<dbReference type="Gene3D" id="1.10.10.1450">
    <property type="match status" value="1"/>
</dbReference>
<gene>
    <name evidence="2" type="ORF">NBR_LOCUS7814</name>
</gene>
<dbReference type="STRING" id="27835.A0A0N4XXS2"/>
<dbReference type="EMBL" id="UYSL01019929">
    <property type="protein sequence ID" value="VDL71403.1"/>
    <property type="molecule type" value="Genomic_DNA"/>
</dbReference>
<dbReference type="GO" id="GO:0042800">
    <property type="term" value="F:histone H3K4 methyltransferase activity"/>
    <property type="evidence" value="ECO:0007669"/>
    <property type="project" value="TreeGrafter"/>
</dbReference>
<organism evidence="4">
    <name type="scientific">Nippostrongylus brasiliensis</name>
    <name type="common">Rat hookworm</name>
    <dbReference type="NCBI Taxonomy" id="27835"/>
    <lineage>
        <taxon>Eukaryota</taxon>
        <taxon>Metazoa</taxon>
        <taxon>Ecdysozoa</taxon>
        <taxon>Nematoda</taxon>
        <taxon>Chromadorea</taxon>
        <taxon>Rhabditida</taxon>
        <taxon>Rhabditina</taxon>
        <taxon>Rhabditomorpha</taxon>
        <taxon>Strongyloidea</taxon>
        <taxon>Heligmosomidae</taxon>
        <taxon>Nippostrongylus</taxon>
    </lineage>
</organism>
<dbReference type="GO" id="GO:0006303">
    <property type="term" value="P:double-strand break repair via nonhomologous end joining"/>
    <property type="evidence" value="ECO:0007669"/>
    <property type="project" value="TreeGrafter"/>
</dbReference>
<evidence type="ECO:0000313" key="2">
    <source>
        <dbReference type="EMBL" id="VDL71403.1"/>
    </source>
</evidence>
<reference evidence="4" key="1">
    <citation type="submission" date="2017-02" db="UniProtKB">
        <authorList>
            <consortium name="WormBaseParasite"/>
        </authorList>
    </citation>
    <scope>IDENTIFICATION</scope>
</reference>
<dbReference type="GO" id="GO:0044547">
    <property type="term" value="F:DNA topoisomerase binding"/>
    <property type="evidence" value="ECO:0007669"/>
    <property type="project" value="TreeGrafter"/>
</dbReference>
<dbReference type="GO" id="GO:0000014">
    <property type="term" value="F:single-stranded DNA endodeoxyribonuclease activity"/>
    <property type="evidence" value="ECO:0007669"/>
    <property type="project" value="TreeGrafter"/>
</dbReference>
<dbReference type="GO" id="GO:0035861">
    <property type="term" value="C:site of double-strand break"/>
    <property type="evidence" value="ECO:0007669"/>
    <property type="project" value="TreeGrafter"/>
</dbReference>
<dbReference type="GO" id="GO:0000793">
    <property type="term" value="C:condensed chromosome"/>
    <property type="evidence" value="ECO:0007669"/>
    <property type="project" value="TreeGrafter"/>
</dbReference>
<dbReference type="GO" id="GO:0003697">
    <property type="term" value="F:single-stranded DNA binding"/>
    <property type="evidence" value="ECO:0007669"/>
    <property type="project" value="TreeGrafter"/>
</dbReference>
<name>A0A0N4XXS2_NIPBR</name>
<evidence type="ECO:0000259" key="1">
    <source>
        <dbReference type="Pfam" id="PF17906"/>
    </source>
</evidence>
<dbReference type="AlphaFoldDB" id="A0A0N4XXS2"/>
<reference evidence="2 3" key="2">
    <citation type="submission" date="2018-11" db="EMBL/GenBank/DDBJ databases">
        <authorList>
            <consortium name="Pathogen Informatics"/>
        </authorList>
    </citation>
    <scope>NUCLEOTIDE SEQUENCE [LARGE SCALE GENOMIC DNA]</scope>
</reference>
<dbReference type="GO" id="GO:0003690">
    <property type="term" value="F:double-stranded DNA binding"/>
    <property type="evidence" value="ECO:0007669"/>
    <property type="project" value="TreeGrafter"/>
</dbReference>